<sequence length="312" mass="34296">MKQWLEATIRELVISMQAEAVKRPKVLYIFCDSTAHEAFTDHFITLANHNVCFDMLFLDGETSSWLGLHKIECGGPGKIIAADEYAPAPIELPLDYDGIVIPEIDLDNAARAAAGLKGTVKAEILFAALTLEKLVLIGDDAPGLKRADRRTLRTLALPKGYADVFGRYKEDLRRLGARFAPQKQLAEHVVEHCAALRREEEKADRRSIAERSRLEQGEPRGRQLAASAHAGPAERERDAPAAASPERGSSVTAAGRDARRFDGRLLTAEWVRAQLKQGAAEELYITARTIVSPLARDLLSDAGIRLHYVQGG</sequence>
<dbReference type="Proteomes" id="UP001057134">
    <property type="component" value="Chromosome"/>
</dbReference>
<dbReference type="EMBL" id="CP027059">
    <property type="protein sequence ID" value="UQZ82213.1"/>
    <property type="molecule type" value="Genomic_DNA"/>
</dbReference>
<reference evidence="2" key="2">
    <citation type="journal article" date="2021" name="J Anim Sci Technol">
        <title>Complete genome sequence of Paenibacillus konkukensis sp. nov. SK3146 as a potential probiotic strain.</title>
        <authorList>
            <person name="Jung H.I."/>
            <person name="Park S."/>
            <person name="Niu K.M."/>
            <person name="Lee S.W."/>
            <person name="Kothari D."/>
            <person name="Yi K.J."/>
            <person name="Kim S.K."/>
        </authorList>
    </citation>
    <scope>NUCLEOTIDE SEQUENCE</scope>
    <source>
        <strain evidence="2">SK3146</strain>
    </source>
</reference>
<proteinExistence type="predicted"/>
<evidence type="ECO:0000313" key="2">
    <source>
        <dbReference type="EMBL" id="UQZ82213.1"/>
    </source>
</evidence>
<reference evidence="2" key="1">
    <citation type="submission" date="2018-02" db="EMBL/GenBank/DDBJ databases">
        <authorList>
            <person name="Kim S.-K."/>
            <person name="Jung H.-I."/>
            <person name="Lee S.-W."/>
        </authorList>
    </citation>
    <scope>NUCLEOTIDE SEQUENCE</scope>
    <source>
        <strain evidence="2">SK3146</strain>
    </source>
</reference>
<protein>
    <submittedName>
        <fullName evidence="2">Uncharacterized protein</fullName>
    </submittedName>
</protein>
<feature type="region of interest" description="Disordered" evidence="1">
    <location>
        <begin position="201"/>
        <end position="255"/>
    </location>
</feature>
<name>A0ABY4RKW1_9BACL</name>
<gene>
    <name evidence="2" type="ORF">SK3146_01370</name>
</gene>
<evidence type="ECO:0000313" key="3">
    <source>
        <dbReference type="Proteomes" id="UP001057134"/>
    </source>
</evidence>
<accession>A0ABY4RKW1</accession>
<feature type="compositionally biased region" description="Basic and acidic residues" evidence="1">
    <location>
        <begin position="201"/>
        <end position="221"/>
    </location>
</feature>
<keyword evidence="3" id="KW-1185">Reference proteome</keyword>
<organism evidence="2 3">
    <name type="scientific">Paenibacillus konkukensis</name>
    <dbReference type="NCBI Taxonomy" id="2020716"/>
    <lineage>
        <taxon>Bacteria</taxon>
        <taxon>Bacillati</taxon>
        <taxon>Bacillota</taxon>
        <taxon>Bacilli</taxon>
        <taxon>Bacillales</taxon>
        <taxon>Paenibacillaceae</taxon>
        <taxon>Paenibacillus</taxon>
    </lineage>
</organism>
<evidence type="ECO:0000256" key="1">
    <source>
        <dbReference type="SAM" id="MobiDB-lite"/>
    </source>
</evidence>